<keyword evidence="1" id="KW-0812">Transmembrane</keyword>
<accession>A0ABT9ZK45</accession>
<gene>
    <name evidence="2" type="ORF">J2S19_003950</name>
</gene>
<keyword evidence="3" id="KW-1185">Reference proteome</keyword>
<evidence type="ECO:0000313" key="3">
    <source>
        <dbReference type="Proteomes" id="UP001234495"/>
    </source>
</evidence>
<keyword evidence="1" id="KW-0472">Membrane</keyword>
<comment type="caution">
    <text evidence="2">The sequence shown here is derived from an EMBL/GenBank/DDBJ whole genome shotgun (WGS) entry which is preliminary data.</text>
</comment>
<protein>
    <submittedName>
        <fullName evidence="2">Uncharacterized protein</fullName>
    </submittedName>
</protein>
<dbReference type="EMBL" id="JAUSUD010000023">
    <property type="protein sequence ID" value="MDQ0232628.1"/>
    <property type="molecule type" value="Genomic_DNA"/>
</dbReference>
<name>A0ABT9ZK45_9BACI</name>
<feature type="transmembrane region" description="Helical" evidence="1">
    <location>
        <begin position="7"/>
        <end position="26"/>
    </location>
</feature>
<sequence>MAIFAETLRTISTVILIISSAIYLLHLEKAKKQQKLSTVDFIMYIIIQVAYCLCAISLLIFVFIL</sequence>
<proteinExistence type="predicted"/>
<organism evidence="2 3">
    <name type="scientific">Metabacillus malikii</name>
    <dbReference type="NCBI Taxonomy" id="1504265"/>
    <lineage>
        <taxon>Bacteria</taxon>
        <taxon>Bacillati</taxon>
        <taxon>Bacillota</taxon>
        <taxon>Bacilli</taxon>
        <taxon>Bacillales</taxon>
        <taxon>Bacillaceae</taxon>
        <taxon>Metabacillus</taxon>
    </lineage>
</organism>
<evidence type="ECO:0000256" key="1">
    <source>
        <dbReference type="SAM" id="Phobius"/>
    </source>
</evidence>
<feature type="transmembrane region" description="Helical" evidence="1">
    <location>
        <begin position="41"/>
        <end position="64"/>
    </location>
</feature>
<dbReference type="Proteomes" id="UP001234495">
    <property type="component" value="Unassembled WGS sequence"/>
</dbReference>
<reference evidence="2 3" key="1">
    <citation type="submission" date="2023-07" db="EMBL/GenBank/DDBJ databases">
        <title>Genomic Encyclopedia of Type Strains, Phase IV (KMG-IV): sequencing the most valuable type-strain genomes for metagenomic binning, comparative biology and taxonomic classification.</title>
        <authorList>
            <person name="Goeker M."/>
        </authorList>
    </citation>
    <scope>NUCLEOTIDE SEQUENCE [LARGE SCALE GENOMIC DNA]</scope>
    <source>
        <strain evidence="2 3">DSM 29005</strain>
    </source>
</reference>
<evidence type="ECO:0000313" key="2">
    <source>
        <dbReference type="EMBL" id="MDQ0232628.1"/>
    </source>
</evidence>
<keyword evidence="1" id="KW-1133">Transmembrane helix</keyword>